<name>A0AAY4D5M0_9TELE</name>
<dbReference type="Pfam" id="PF00100">
    <property type="entry name" value="Zona_pellucida"/>
    <property type="match status" value="1"/>
</dbReference>
<evidence type="ECO:0000313" key="4">
    <source>
        <dbReference type="Ensembl" id="ENSDCDP00010040698.1"/>
    </source>
</evidence>
<feature type="domain" description="ZP" evidence="3">
    <location>
        <begin position="50"/>
        <end position="332"/>
    </location>
</feature>
<protein>
    <recommendedName>
        <fullName evidence="3">ZP domain-containing protein</fullName>
    </recommendedName>
</protein>
<dbReference type="Proteomes" id="UP000694580">
    <property type="component" value="Chromosome 6"/>
</dbReference>
<keyword evidence="1" id="KW-0732">Signal</keyword>
<keyword evidence="2" id="KW-1015">Disulfide bond</keyword>
<gene>
    <name evidence="4" type="primary">LOC114792664</name>
</gene>
<dbReference type="AlphaFoldDB" id="A0AAY4D5M0"/>
<evidence type="ECO:0000259" key="3">
    <source>
        <dbReference type="PROSITE" id="PS51034"/>
    </source>
</evidence>
<reference evidence="4" key="2">
    <citation type="submission" date="2025-08" db="UniProtKB">
        <authorList>
            <consortium name="Ensembl"/>
        </authorList>
    </citation>
    <scope>IDENTIFICATION</scope>
</reference>
<reference evidence="4 5" key="1">
    <citation type="submission" date="2020-06" db="EMBL/GenBank/DDBJ databases">
        <authorList>
            <consortium name="Wellcome Sanger Institute Data Sharing"/>
        </authorList>
    </citation>
    <scope>NUCLEOTIDE SEQUENCE [LARGE SCALE GENOMIC DNA]</scope>
</reference>
<evidence type="ECO:0000256" key="2">
    <source>
        <dbReference type="ARBA" id="ARBA00023157"/>
    </source>
</evidence>
<organism evidence="4 5">
    <name type="scientific">Denticeps clupeoides</name>
    <name type="common">denticle herring</name>
    <dbReference type="NCBI Taxonomy" id="299321"/>
    <lineage>
        <taxon>Eukaryota</taxon>
        <taxon>Metazoa</taxon>
        <taxon>Chordata</taxon>
        <taxon>Craniata</taxon>
        <taxon>Vertebrata</taxon>
        <taxon>Euteleostomi</taxon>
        <taxon>Actinopterygii</taxon>
        <taxon>Neopterygii</taxon>
        <taxon>Teleostei</taxon>
        <taxon>Clupei</taxon>
        <taxon>Clupeiformes</taxon>
        <taxon>Denticipitoidei</taxon>
        <taxon>Denticipitidae</taxon>
        <taxon>Denticeps</taxon>
    </lineage>
</organism>
<proteinExistence type="predicted"/>
<dbReference type="GeneTree" id="ENSGT00940000164443"/>
<reference evidence="4" key="3">
    <citation type="submission" date="2025-09" db="UniProtKB">
        <authorList>
            <consortium name="Ensembl"/>
        </authorList>
    </citation>
    <scope>IDENTIFICATION</scope>
</reference>
<dbReference type="PANTHER" id="PTHR14002">
    <property type="entry name" value="ENDOGLIN/TGF-BETA RECEPTOR TYPE III"/>
    <property type="match status" value="1"/>
</dbReference>
<dbReference type="InterPro" id="IPR042235">
    <property type="entry name" value="ZP-C_dom"/>
</dbReference>
<dbReference type="InterPro" id="IPR055355">
    <property type="entry name" value="ZP-C"/>
</dbReference>
<evidence type="ECO:0000313" key="5">
    <source>
        <dbReference type="Proteomes" id="UP000694580"/>
    </source>
</evidence>
<dbReference type="InterPro" id="IPR001507">
    <property type="entry name" value="ZP_dom"/>
</dbReference>
<evidence type="ECO:0000256" key="1">
    <source>
        <dbReference type="ARBA" id="ARBA00022729"/>
    </source>
</evidence>
<dbReference type="Ensembl" id="ENSDCDT00010050578.1">
    <property type="protein sequence ID" value="ENSDCDP00010040698.1"/>
    <property type="gene ID" value="ENSDCDG00010025930.1"/>
</dbReference>
<accession>A0AAY4D5M0</accession>
<dbReference type="SMART" id="SM00241">
    <property type="entry name" value="ZP"/>
    <property type="match status" value="1"/>
</dbReference>
<dbReference type="Gene3D" id="2.60.40.4100">
    <property type="entry name" value="Zona pellucida, ZP-C domain"/>
    <property type="match status" value="1"/>
</dbReference>
<keyword evidence="5" id="KW-1185">Reference proteome</keyword>
<sequence>MNLTLFQRNLNPCVLLIKVIRKTKHRTEITQPHHQNEVSDSRYYNDISVFCGTNYVRLSIFICPVMYAGLNESMLFLNNMNDPNCKGTLDTSVTPPVVRFTFPLNSSSACGSVFTTITSLGSGIYSDFSKVQTVNISGIVRSVDPSTSIVTYNTDLTYYYSCSYPLQYLLNNTDVSVSASSIAVRDNNGSFISTLKIGLFRDANYTNPLAMPSQGIELKTNIYVQVQATNLTSQYFVLLDRCYASTSPLPSNSSFFNLFVSCSIDKMTTVVENGQSQSAKFYFPAFRFREQQNMTLSTYYLHCITRLCEPASCSQFWVLYLLLSCKSNLSPAHVLTLLNVRSRVPAIMADGKGICQAALPFWMV</sequence>
<dbReference type="PANTHER" id="PTHR14002:SF21">
    <property type="entry name" value="SI:CH211-103F14.3-RELATED"/>
    <property type="match status" value="1"/>
</dbReference>
<dbReference type="PROSITE" id="PS51034">
    <property type="entry name" value="ZP_2"/>
    <property type="match status" value="1"/>
</dbReference>